<organism evidence="1 2">
    <name type="scientific">Vigna angularis var. angularis</name>
    <dbReference type="NCBI Taxonomy" id="157739"/>
    <lineage>
        <taxon>Eukaryota</taxon>
        <taxon>Viridiplantae</taxon>
        <taxon>Streptophyta</taxon>
        <taxon>Embryophyta</taxon>
        <taxon>Tracheophyta</taxon>
        <taxon>Spermatophyta</taxon>
        <taxon>Magnoliopsida</taxon>
        <taxon>eudicotyledons</taxon>
        <taxon>Gunneridae</taxon>
        <taxon>Pentapetalae</taxon>
        <taxon>rosids</taxon>
        <taxon>fabids</taxon>
        <taxon>Fabales</taxon>
        <taxon>Fabaceae</taxon>
        <taxon>Papilionoideae</taxon>
        <taxon>50 kb inversion clade</taxon>
        <taxon>NPAAA clade</taxon>
        <taxon>indigoferoid/millettioid clade</taxon>
        <taxon>Phaseoleae</taxon>
        <taxon>Vigna</taxon>
    </lineage>
</organism>
<dbReference type="Proteomes" id="UP000291084">
    <property type="component" value="Chromosome 9"/>
</dbReference>
<sequence>MLCTSSSTHGSTIPAFESLLLRADREGGYVCCHQRAFSFPFIHGFSSFFQWLDTLFMDASPSSRAVTPLQLLDGLLQVVAGP</sequence>
<proteinExistence type="predicted"/>
<evidence type="ECO:0000313" key="2">
    <source>
        <dbReference type="Proteomes" id="UP000291084"/>
    </source>
</evidence>
<keyword evidence="2" id="KW-1185">Reference proteome</keyword>
<accession>A0A0S3SXU2</accession>
<reference evidence="1 2" key="1">
    <citation type="journal article" date="2015" name="Sci. Rep.">
        <title>The power of single molecule real-time sequencing technology in the de novo assembly of a eukaryotic genome.</title>
        <authorList>
            <person name="Sakai H."/>
            <person name="Naito K."/>
            <person name="Ogiso-Tanaka E."/>
            <person name="Takahashi Y."/>
            <person name="Iseki K."/>
            <person name="Muto C."/>
            <person name="Satou K."/>
            <person name="Teruya K."/>
            <person name="Shiroma A."/>
            <person name="Shimoji M."/>
            <person name="Hirano T."/>
            <person name="Itoh T."/>
            <person name="Kaga A."/>
            <person name="Tomooka N."/>
        </authorList>
    </citation>
    <scope>NUCLEOTIDE SEQUENCE [LARGE SCALE GENOMIC DNA]</scope>
    <source>
        <strain evidence="2">cv. Shumari</strain>
    </source>
</reference>
<dbReference type="AlphaFoldDB" id="A0A0S3SXU2"/>
<gene>
    <name evidence="1" type="primary">Vigan.09G121800</name>
    <name evidence="1" type="ORF">VIGAN_09121800</name>
</gene>
<name>A0A0S3SXU2_PHAAN</name>
<dbReference type="EMBL" id="AP015042">
    <property type="protein sequence ID" value="BAT97697.1"/>
    <property type="molecule type" value="Genomic_DNA"/>
</dbReference>
<evidence type="ECO:0000313" key="1">
    <source>
        <dbReference type="EMBL" id="BAT97697.1"/>
    </source>
</evidence>
<protein>
    <submittedName>
        <fullName evidence="1">Uncharacterized protein</fullName>
    </submittedName>
</protein>